<sequence>MIPLRGNAPKPFYIAHSFKHIQNTQHLHESWQSRGKDPSIV</sequence>
<evidence type="ECO:0000313" key="1">
    <source>
        <dbReference type="EMBL" id="JAH26979.1"/>
    </source>
</evidence>
<dbReference type="EMBL" id="GBXM01081598">
    <property type="protein sequence ID" value="JAH26979.1"/>
    <property type="molecule type" value="Transcribed_RNA"/>
</dbReference>
<protein>
    <submittedName>
        <fullName evidence="1">Uncharacterized protein</fullName>
    </submittedName>
</protein>
<organism evidence="1">
    <name type="scientific">Anguilla anguilla</name>
    <name type="common">European freshwater eel</name>
    <name type="synonym">Muraena anguilla</name>
    <dbReference type="NCBI Taxonomy" id="7936"/>
    <lineage>
        <taxon>Eukaryota</taxon>
        <taxon>Metazoa</taxon>
        <taxon>Chordata</taxon>
        <taxon>Craniata</taxon>
        <taxon>Vertebrata</taxon>
        <taxon>Euteleostomi</taxon>
        <taxon>Actinopterygii</taxon>
        <taxon>Neopterygii</taxon>
        <taxon>Teleostei</taxon>
        <taxon>Anguilliformes</taxon>
        <taxon>Anguillidae</taxon>
        <taxon>Anguilla</taxon>
    </lineage>
</organism>
<reference evidence="1" key="1">
    <citation type="submission" date="2014-11" db="EMBL/GenBank/DDBJ databases">
        <authorList>
            <person name="Amaro Gonzalez C."/>
        </authorList>
    </citation>
    <scope>NUCLEOTIDE SEQUENCE</scope>
</reference>
<accession>A0A0E9RD17</accession>
<dbReference type="AlphaFoldDB" id="A0A0E9RD17"/>
<reference evidence="1" key="2">
    <citation type="journal article" date="2015" name="Fish Shellfish Immunol.">
        <title>Early steps in the European eel (Anguilla anguilla)-Vibrio vulnificus interaction in the gills: Role of the RtxA13 toxin.</title>
        <authorList>
            <person name="Callol A."/>
            <person name="Pajuelo D."/>
            <person name="Ebbesson L."/>
            <person name="Teles M."/>
            <person name="MacKenzie S."/>
            <person name="Amaro C."/>
        </authorList>
    </citation>
    <scope>NUCLEOTIDE SEQUENCE</scope>
</reference>
<name>A0A0E9RD17_ANGAN</name>
<proteinExistence type="predicted"/>